<feature type="compositionally biased region" description="Low complexity" evidence="1">
    <location>
        <begin position="1"/>
        <end position="27"/>
    </location>
</feature>
<feature type="region of interest" description="Disordered" evidence="1">
    <location>
        <begin position="1"/>
        <end position="117"/>
    </location>
</feature>
<dbReference type="AlphaFoldDB" id="A0A2K2D182"/>
<protein>
    <submittedName>
        <fullName evidence="2 3">Uncharacterized protein</fullName>
    </submittedName>
</protein>
<reference evidence="3" key="3">
    <citation type="submission" date="2018-08" db="UniProtKB">
        <authorList>
            <consortium name="EnsemblPlants"/>
        </authorList>
    </citation>
    <scope>IDENTIFICATION</scope>
    <source>
        <strain evidence="3">cv. Bd21</strain>
    </source>
</reference>
<dbReference type="Gramene" id="PNT68028">
    <property type="protein sequence ID" value="PNT68028"/>
    <property type="gene ID" value="BRADI_3g34895v3"/>
</dbReference>
<evidence type="ECO:0000313" key="2">
    <source>
        <dbReference type="EMBL" id="PNT68028.1"/>
    </source>
</evidence>
<evidence type="ECO:0000313" key="4">
    <source>
        <dbReference type="Proteomes" id="UP000008810"/>
    </source>
</evidence>
<organism evidence="2">
    <name type="scientific">Brachypodium distachyon</name>
    <name type="common">Purple false brome</name>
    <name type="synonym">Trachynia distachya</name>
    <dbReference type="NCBI Taxonomy" id="15368"/>
    <lineage>
        <taxon>Eukaryota</taxon>
        <taxon>Viridiplantae</taxon>
        <taxon>Streptophyta</taxon>
        <taxon>Embryophyta</taxon>
        <taxon>Tracheophyta</taxon>
        <taxon>Spermatophyta</taxon>
        <taxon>Magnoliopsida</taxon>
        <taxon>Liliopsida</taxon>
        <taxon>Poales</taxon>
        <taxon>Poaceae</taxon>
        <taxon>BOP clade</taxon>
        <taxon>Pooideae</taxon>
        <taxon>Stipodae</taxon>
        <taxon>Brachypodieae</taxon>
        <taxon>Brachypodium</taxon>
    </lineage>
</organism>
<dbReference type="EMBL" id="CM000882">
    <property type="protein sequence ID" value="PNT68028.1"/>
    <property type="molecule type" value="Genomic_DNA"/>
</dbReference>
<feature type="compositionally biased region" description="Low complexity" evidence="1">
    <location>
        <begin position="79"/>
        <end position="93"/>
    </location>
</feature>
<reference evidence="2" key="2">
    <citation type="submission" date="2017-06" db="EMBL/GenBank/DDBJ databases">
        <title>WGS assembly of Brachypodium distachyon.</title>
        <authorList>
            <consortium name="The International Brachypodium Initiative"/>
            <person name="Lucas S."/>
            <person name="Harmon-Smith M."/>
            <person name="Lail K."/>
            <person name="Tice H."/>
            <person name="Grimwood J."/>
            <person name="Bruce D."/>
            <person name="Barry K."/>
            <person name="Shu S."/>
            <person name="Lindquist E."/>
            <person name="Wang M."/>
            <person name="Pitluck S."/>
            <person name="Vogel J.P."/>
            <person name="Garvin D.F."/>
            <person name="Mockler T.C."/>
            <person name="Schmutz J."/>
            <person name="Rokhsar D."/>
            <person name="Bevan M.W."/>
        </authorList>
    </citation>
    <scope>NUCLEOTIDE SEQUENCE</scope>
    <source>
        <strain evidence="2">Bd21</strain>
    </source>
</reference>
<sequence>MQLLSSTPPELSLPPSLLTSSISLSPSRRPRLPPSPASSHPEPKRPDPVSHGRVPPDPRPVGPPPPSRRARAQPPMPAPAATAEEGASAASDAAHPRHLCRIRPTPVSSSPDPATKTPLHTAGTFSPLFVLPCPSVLSLSLSHTHTQMVAANCQLAGGEEELVVGELAD</sequence>
<keyword evidence="4" id="KW-1185">Reference proteome</keyword>
<dbReference type="Proteomes" id="UP000008810">
    <property type="component" value="Chromosome 3"/>
</dbReference>
<dbReference type="InParanoid" id="A0A2K2D182"/>
<feature type="compositionally biased region" description="Basic and acidic residues" evidence="1">
    <location>
        <begin position="41"/>
        <end position="56"/>
    </location>
</feature>
<evidence type="ECO:0000256" key="1">
    <source>
        <dbReference type="SAM" id="MobiDB-lite"/>
    </source>
</evidence>
<reference evidence="2 3" key="1">
    <citation type="journal article" date="2010" name="Nature">
        <title>Genome sequencing and analysis of the model grass Brachypodium distachyon.</title>
        <authorList>
            <consortium name="International Brachypodium Initiative"/>
        </authorList>
    </citation>
    <scope>NUCLEOTIDE SEQUENCE [LARGE SCALE GENOMIC DNA]</scope>
    <source>
        <strain evidence="2 3">Bd21</strain>
    </source>
</reference>
<gene>
    <name evidence="2" type="ORF">BRADI_3g34895v3</name>
</gene>
<evidence type="ECO:0000313" key="3">
    <source>
        <dbReference type="EnsemblPlants" id="PNT68028"/>
    </source>
</evidence>
<feature type="compositionally biased region" description="Pro residues" evidence="1">
    <location>
        <begin position="57"/>
        <end position="67"/>
    </location>
</feature>
<accession>A0A2K2D182</accession>
<name>A0A2K2D182_BRADI</name>
<dbReference type="EnsemblPlants" id="PNT68028">
    <property type="protein sequence ID" value="PNT68028"/>
    <property type="gene ID" value="BRADI_3g34895v3"/>
</dbReference>
<proteinExistence type="predicted"/>